<dbReference type="Proteomes" id="UP000619788">
    <property type="component" value="Unassembled WGS sequence"/>
</dbReference>
<comment type="caution">
    <text evidence="2">The sequence shown here is derived from an EMBL/GenBank/DDBJ whole genome shotgun (WGS) entry which is preliminary data.</text>
</comment>
<evidence type="ECO:0000313" key="3">
    <source>
        <dbReference type="Proteomes" id="UP000619788"/>
    </source>
</evidence>
<sequence length="84" mass="9380">MQHETQVQETAEEPHRFMTVPEAAKKLRVAPITVYRAVRSGEMPGVRIGRTYRVPRAFIDRIVQDAEGGMSVVVEDYAAAFCAS</sequence>
<organism evidence="2 3">
    <name type="scientific">Planobispora siamensis</name>
    <dbReference type="NCBI Taxonomy" id="936338"/>
    <lineage>
        <taxon>Bacteria</taxon>
        <taxon>Bacillati</taxon>
        <taxon>Actinomycetota</taxon>
        <taxon>Actinomycetes</taxon>
        <taxon>Streptosporangiales</taxon>
        <taxon>Streptosporangiaceae</taxon>
        <taxon>Planobispora</taxon>
    </lineage>
</organism>
<dbReference type="Pfam" id="PF12728">
    <property type="entry name" value="HTH_17"/>
    <property type="match status" value="1"/>
</dbReference>
<dbReference type="InterPro" id="IPR010093">
    <property type="entry name" value="SinI_DNA-bd"/>
</dbReference>
<protein>
    <recommendedName>
        <fullName evidence="1">Helix-turn-helix domain-containing protein</fullName>
    </recommendedName>
</protein>
<dbReference type="EMBL" id="BOOJ01000023">
    <property type="protein sequence ID" value="GIH91906.1"/>
    <property type="molecule type" value="Genomic_DNA"/>
</dbReference>
<proteinExistence type="predicted"/>
<evidence type="ECO:0000313" key="2">
    <source>
        <dbReference type="EMBL" id="GIH91906.1"/>
    </source>
</evidence>
<dbReference type="GO" id="GO:0003677">
    <property type="term" value="F:DNA binding"/>
    <property type="evidence" value="ECO:0007669"/>
    <property type="project" value="InterPro"/>
</dbReference>
<accession>A0A8J3WLK0</accession>
<dbReference type="AlphaFoldDB" id="A0A8J3WLK0"/>
<keyword evidence="3" id="KW-1185">Reference proteome</keyword>
<evidence type="ECO:0000259" key="1">
    <source>
        <dbReference type="Pfam" id="PF12728"/>
    </source>
</evidence>
<feature type="domain" description="Helix-turn-helix" evidence="1">
    <location>
        <begin position="17"/>
        <end position="61"/>
    </location>
</feature>
<gene>
    <name evidence="2" type="ORF">Psi01_25360</name>
</gene>
<dbReference type="InterPro" id="IPR041657">
    <property type="entry name" value="HTH_17"/>
</dbReference>
<reference evidence="2 3" key="1">
    <citation type="submission" date="2021-01" db="EMBL/GenBank/DDBJ databases">
        <title>Whole genome shotgun sequence of Planobispora siamensis NBRC 107568.</title>
        <authorList>
            <person name="Komaki H."/>
            <person name="Tamura T."/>
        </authorList>
    </citation>
    <scope>NUCLEOTIDE SEQUENCE [LARGE SCALE GENOMIC DNA]</scope>
    <source>
        <strain evidence="2 3">NBRC 107568</strain>
    </source>
</reference>
<dbReference type="NCBIfam" id="TIGR01764">
    <property type="entry name" value="excise"/>
    <property type="match status" value="1"/>
</dbReference>
<name>A0A8J3WLK0_9ACTN</name>